<accession>A0A1H2TLK3</accession>
<keyword evidence="1" id="KW-1133">Transmembrane helix</keyword>
<dbReference type="Proteomes" id="UP000199515">
    <property type="component" value="Unassembled WGS sequence"/>
</dbReference>
<evidence type="ECO:0000313" key="4">
    <source>
        <dbReference type="EMBL" id="SDW44700.1"/>
    </source>
</evidence>
<name>A0A1H2TLK3_9PSEU</name>
<dbReference type="EMBL" id="FNON01000001">
    <property type="protein sequence ID" value="SDW44700.1"/>
    <property type="molecule type" value="Genomic_DNA"/>
</dbReference>
<sequence length="275" mass="27882">MERFRRLAAVLLLAALPLTPSVAEAATGPGPSVGWIRVGHLSPKVPPVDIYVAAFGRQEKVVIRKAGYGAVTPYSSLNPGAYTLSMRPADAAASTPPALTATVSISAQTAYSLFVFANGPDGTLKGELITDDLTQPKAGSGRVRLVQGSAAIAPVTVNGPNGMVVAKDAAYGLATPYADVPQGRWPFQLTGGGTSAQASVDVRAGSVTTVLVTENPGGGLKTESLADGATMADPPKMGIETGGGGTAPGGYGGWLALASGVLLGLGWLTWRRATR</sequence>
<evidence type="ECO:0000259" key="3">
    <source>
        <dbReference type="Pfam" id="PF14344"/>
    </source>
</evidence>
<keyword evidence="2" id="KW-0732">Signal</keyword>
<protein>
    <recommendedName>
        <fullName evidence="3">DUF4397 domain-containing protein</fullName>
    </recommendedName>
</protein>
<dbReference type="STRING" id="589385.SAMN05421504_101602"/>
<keyword evidence="1" id="KW-0472">Membrane</keyword>
<dbReference type="InterPro" id="IPR025510">
    <property type="entry name" value="DUF4397"/>
</dbReference>
<reference evidence="4 5" key="1">
    <citation type="submission" date="2016-10" db="EMBL/GenBank/DDBJ databases">
        <authorList>
            <person name="de Groot N.N."/>
        </authorList>
    </citation>
    <scope>NUCLEOTIDE SEQUENCE [LARGE SCALE GENOMIC DNA]</scope>
    <source>
        <strain evidence="4 5">CPCC 202699</strain>
    </source>
</reference>
<evidence type="ECO:0000256" key="1">
    <source>
        <dbReference type="SAM" id="Phobius"/>
    </source>
</evidence>
<feature type="transmembrane region" description="Helical" evidence="1">
    <location>
        <begin position="251"/>
        <end position="270"/>
    </location>
</feature>
<organism evidence="4 5">
    <name type="scientific">Amycolatopsis xylanica</name>
    <dbReference type="NCBI Taxonomy" id="589385"/>
    <lineage>
        <taxon>Bacteria</taxon>
        <taxon>Bacillati</taxon>
        <taxon>Actinomycetota</taxon>
        <taxon>Actinomycetes</taxon>
        <taxon>Pseudonocardiales</taxon>
        <taxon>Pseudonocardiaceae</taxon>
        <taxon>Amycolatopsis</taxon>
    </lineage>
</organism>
<keyword evidence="1" id="KW-0812">Transmembrane</keyword>
<dbReference type="Pfam" id="PF14344">
    <property type="entry name" value="DUF4397"/>
    <property type="match status" value="1"/>
</dbReference>
<feature type="chain" id="PRO_5011650358" description="DUF4397 domain-containing protein" evidence="2">
    <location>
        <begin position="26"/>
        <end position="275"/>
    </location>
</feature>
<evidence type="ECO:0000313" key="5">
    <source>
        <dbReference type="Proteomes" id="UP000199515"/>
    </source>
</evidence>
<feature type="domain" description="DUF4397" evidence="3">
    <location>
        <begin position="35"/>
        <end position="157"/>
    </location>
</feature>
<feature type="signal peptide" evidence="2">
    <location>
        <begin position="1"/>
        <end position="25"/>
    </location>
</feature>
<dbReference type="RefSeq" id="WP_091286247.1">
    <property type="nucleotide sequence ID" value="NZ_FNON01000001.1"/>
</dbReference>
<keyword evidence="5" id="KW-1185">Reference proteome</keyword>
<proteinExistence type="predicted"/>
<evidence type="ECO:0000256" key="2">
    <source>
        <dbReference type="SAM" id="SignalP"/>
    </source>
</evidence>
<gene>
    <name evidence="4" type="ORF">SAMN05421504_101602</name>
</gene>
<dbReference type="OrthoDB" id="9783299at2"/>
<dbReference type="AlphaFoldDB" id="A0A1H2TLK3"/>